<feature type="region of interest" description="Disordered" evidence="1">
    <location>
        <begin position="423"/>
        <end position="462"/>
    </location>
</feature>
<dbReference type="AlphaFoldDB" id="A0A420WF61"/>
<protein>
    <submittedName>
        <fullName evidence="2">Uncharacterized protein</fullName>
    </submittedName>
</protein>
<dbReference type="Proteomes" id="UP000282211">
    <property type="component" value="Unassembled WGS sequence"/>
</dbReference>
<evidence type="ECO:0000313" key="3">
    <source>
        <dbReference type="Proteomes" id="UP000282211"/>
    </source>
</evidence>
<dbReference type="EMBL" id="RBII01000002">
    <property type="protein sequence ID" value="RKQ69628.1"/>
    <property type="molecule type" value="Genomic_DNA"/>
</dbReference>
<comment type="caution">
    <text evidence="2">The sequence shown here is derived from an EMBL/GenBank/DDBJ whole genome shotgun (WGS) entry which is preliminary data.</text>
</comment>
<gene>
    <name evidence="2" type="ORF">DES40_2431</name>
</gene>
<evidence type="ECO:0000313" key="2">
    <source>
        <dbReference type="EMBL" id="RKQ69628.1"/>
    </source>
</evidence>
<dbReference type="InterPro" id="IPR046578">
    <property type="entry name" value="DUF6638"/>
</dbReference>
<dbReference type="RefSeq" id="WP_233345613.1">
    <property type="nucleotide sequence ID" value="NZ_RBII01000002.1"/>
</dbReference>
<sequence>MMRLVKAGLMFGNLVAVTSPALVERYNRALKHLIDKETALTEFHIDIAGYSPEIGDELGDDLYLNPKGCNQMFILLTTDQKTAPLLQSNFSTSRSIIREYIEENEDQLFALTAREAVAGELMNSVFDISSPSDLLQINQIEIEADTIQEHVAEANHLGEKIDQFMTQDDAWWDDVLIADMIELAKRTGNIHRNPVKLDSKTYRQGNYYTSHFGGIYVFRDASTPTLIAREKVEGLEDILIDQILTFDDREAIANFLRDEGLTQLIVQAQNQSTAAIIKQKIDFIIISTAAAQGHNLAGLTRQNVRLLERRFADSMPAEYHGLMEVWRWASMGGRVPKLKPDHPAFFYALRSSQHKDRDLVNMMLSDLSRLDFRQLYICHKNLFYQTYRTWSDAKKDYVVSFLSDEYVMDKVGAREALFGDEPMMVEPEPTPLPTPAKPAAKPSQKSRPKSKEKKPFKSPWGEAYADERLSRLRENQSENDDFRVLYKDYRKKSYRKKKNKRD</sequence>
<dbReference type="Pfam" id="PF20343">
    <property type="entry name" value="DUF6638"/>
    <property type="match status" value="1"/>
</dbReference>
<accession>A0A420WF61</accession>
<feature type="compositionally biased region" description="Basic residues" evidence="1">
    <location>
        <begin position="444"/>
        <end position="456"/>
    </location>
</feature>
<proteinExistence type="predicted"/>
<organism evidence="2 3">
    <name type="scientific">Litorimonas taeanensis</name>
    <dbReference type="NCBI Taxonomy" id="568099"/>
    <lineage>
        <taxon>Bacteria</taxon>
        <taxon>Pseudomonadati</taxon>
        <taxon>Pseudomonadota</taxon>
        <taxon>Alphaproteobacteria</taxon>
        <taxon>Maricaulales</taxon>
        <taxon>Robiginitomaculaceae</taxon>
    </lineage>
</organism>
<evidence type="ECO:0000256" key="1">
    <source>
        <dbReference type="SAM" id="MobiDB-lite"/>
    </source>
</evidence>
<keyword evidence="3" id="KW-1185">Reference proteome</keyword>
<reference evidence="2 3" key="1">
    <citation type="submission" date="2018-10" db="EMBL/GenBank/DDBJ databases">
        <title>Genomic Encyclopedia of Type Strains, Phase IV (KMG-IV): sequencing the most valuable type-strain genomes for metagenomic binning, comparative biology and taxonomic classification.</title>
        <authorList>
            <person name="Goeker M."/>
        </authorList>
    </citation>
    <scope>NUCLEOTIDE SEQUENCE [LARGE SCALE GENOMIC DNA]</scope>
    <source>
        <strain evidence="2 3">DSM 22008</strain>
    </source>
</reference>
<name>A0A420WF61_9PROT</name>
<dbReference type="InParanoid" id="A0A420WF61"/>